<dbReference type="Gene3D" id="3.40.50.1820">
    <property type="entry name" value="alpha/beta hydrolase"/>
    <property type="match status" value="1"/>
</dbReference>
<proteinExistence type="predicted"/>
<reference evidence="3 4" key="1">
    <citation type="submission" date="2019-03" db="EMBL/GenBank/DDBJ databases">
        <title>Genomic Encyclopedia of Type Strains, Phase IV (KMG-IV): sequencing the most valuable type-strain genomes for metagenomic binning, comparative biology and taxonomic classification.</title>
        <authorList>
            <person name="Goeker M."/>
        </authorList>
    </citation>
    <scope>NUCLEOTIDE SEQUENCE [LARGE SCALE GENOMIC DNA]</scope>
    <source>
        <strain evidence="3 4">DSM 100059</strain>
    </source>
</reference>
<evidence type="ECO:0000256" key="1">
    <source>
        <dbReference type="SAM" id="Phobius"/>
    </source>
</evidence>
<protein>
    <submittedName>
        <fullName evidence="3">Pimeloyl-ACP methyl ester carboxylesterase</fullName>
    </submittedName>
</protein>
<accession>A0A4R8DUL3</accession>
<dbReference type="SUPFAM" id="SSF53474">
    <property type="entry name" value="alpha/beta-Hydrolases"/>
    <property type="match status" value="1"/>
</dbReference>
<comment type="caution">
    <text evidence="3">The sequence shown here is derived from an EMBL/GenBank/DDBJ whole genome shotgun (WGS) entry which is preliminary data.</text>
</comment>
<feature type="domain" description="AB hydrolase-1" evidence="2">
    <location>
        <begin position="76"/>
        <end position="275"/>
    </location>
</feature>
<keyword evidence="4" id="KW-1185">Reference proteome</keyword>
<dbReference type="InterPro" id="IPR029058">
    <property type="entry name" value="AB_hydrolase_fold"/>
</dbReference>
<dbReference type="AlphaFoldDB" id="A0A4R8DUL3"/>
<sequence length="296" mass="33471">MVRNIIRLLVNLVVSAFVFFVLSLLIFDQFVQFRLDDKDIYRQFHAEHLDPHIGYYTTESRTIRYMTVGQDTTCTILFIHGAPSSLSYWRNYLQDSALLAHARMYAVDRPGYGYSGLADPVPDIQKQASLLKPLLDSMHAFHRPVILVGASYGTAVASRLAMDNPGLVDGLVLVAPAIAPGEEKIFWFTPAIEHPALKWFVPRMLQSANTEKVHHAEELRKMLPLWSTLHIPVFYLQGARDELVYTTNADFARTHIKGVQIQMIPGKGHLIAFSNKPEVEAAILRMTRLVSGRSRN</sequence>
<name>A0A4R8DUL3_9BACT</name>
<evidence type="ECO:0000313" key="4">
    <source>
        <dbReference type="Proteomes" id="UP000294498"/>
    </source>
</evidence>
<keyword evidence="1" id="KW-0472">Membrane</keyword>
<dbReference type="Proteomes" id="UP000294498">
    <property type="component" value="Unassembled WGS sequence"/>
</dbReference>
<dbReference type="PANTHER" id="PTHR43689:SF8">
    <property type="entry name" value="ALPHA_BETA-HYDROLASES SUPERFAMILY PROTEIN"/>
    <property type="match status" value="1"/>
</dbReference>
<organism evidence="3 4">
    <name type="scientific">Dinghuibacter silviterrae</name>
    <dbReference type="NCBI Taxonomy" id="1539049"/>
    <lineage>
        <taxon>Bacteria</taxon>
        <taxon>Pseudomonadati</taxon>
        <taxon>Bacteroidota</taxon>
        <taxon>Chitinophagia</taxon>
        <taxon>Chitinophagales</taxon>
        <taxon>Chitinophagaceae</taxon>
        <taxon>Dinghuibacter</taxon>
    </lineage>
</organism>
<dbReference type="EMBL" id="SODV01000001">
    <property type="protein sequence ID" value="TDX01626.1"/>
    <property type="molecule type" value="Genomic_DNA"/>
</dbReference>
<dbReference type="RefSeq" id="WP_133994270.1">
    <property type="nucleotide sequence ID" value="NZ_SODV01000001.1"/>
</dbReference>
<keyword evidence="1" id="KW-0812">Transmembrane</keyword>
<dbReference type="Pfam" id="PF12697">
    <property type="entry name" value="Abhydrolase_6"/>
    <property type="match status" value="1"/>
</dbReference>
<dbReference type="InterPro" id="IPR000073">
    <property type="entry name" value="AB_hydrolase_1"/>
</dbReference>
<keyword evidence="1" id="KW-1133">Transmembrane helix</keyword>
<evidence type="ECO:0000313" key="3">
    <source>
        <dbReference type="EMBL" id="TDX01626.1"/>
    </source>
</evidence>
<dbReference type="OrthoDB" id="1224630at2"/>
<gene>
    <name evidence="3" type="ORF">EDB95_2667</name>
</gene>
<evidence type="ECO:0000259" key="2">
    <source>
        <dbReference type="Pfam" id="PF12697"/>
    </source>
</evidence>
<dbReference type="PANTHER" id="PTHR43689">
    <property type="entry name" value="HYDROLASE"/>
    <property type="match status" value="1"/>
</dbReference>
<feature type="transmembrane region" description="Helical" evidence="1">
    <location>
        <begin position="6"/>
        <end position="27"/>
    </location>
</feature>